<dbReference type="EMBL" id="MU267101">
    <property type="protein sequence ID" value="KAH7917363.1"/>
    <property type="molecule type" value="Genomic_DNA"/>
</dbReference>
<organism evidence="1 2">
    <name type="scientific">Leucogyrophana mollusca</name>
    <dbReference type="NCBI Taxonomy" id="85980"/>
    <lineage>
        <taxon>Eukaryota</taxon>
        <taxon>Fungi</taxon>
        <taxon>Dikarya</taxon>
        <taxon>Basidiomycota</taxon>
        <taxon>Agaricomycotina</taxon>
        <taxon>Agaricomycetes</taxon>
        <taxon>Agaricomycetidae</taxon>
        <taxon>Boletales</taxon>
        <taxon>Boletales incertae sedis</taxon>
        <taxon>Leucogyrophana</taxon>
    </lineage>
</organism>
<evidence type="ECO:0000313" key="2">
    <source>
        <dbReference type="Proteomes" id="UP000790709"/>
    </source>
</evidence>
<dbReference type="Proteomes" id="UP000790709">
    <property type="component" value="Unassembled WGS sequence"/>
</dbReference>
<feature type="non-terminal residue" evidence="1">
    <location>
        <position position="1"/>
    </location>
</feature>
<reference evidence="1" key="1">
    <citation type="journal article" date="2021" name="New Phytol.">
        <title>Evolutionary innovations through gain and loss of genes in the ectomycorrhizal Boletales.</title>
        <authorList>
            <person name="Wu G."/>
            <person name="Miyauchi S."/>
            <person name="Morin E."/>
            <person name="Kuo A."/>
            <person name="Drula E."/>
            <person name="Varga T."/>
            <person name="Kohler A."/>
            <person name="Feng B."/>
            <person name="Cao Y."/>
            <person name="Lipzen A."/>
            <person name="Daum C."/>
            <person name="Hundley H."/>
            <person name="Pangilinan J."/>
            <person name="Johnson J."/>
            <person name="Barry K."/>
            <person name="LaButti K."/>
            <person name="Ng V."/>
            <person name="Ahrendt S."/>
            <person name="Min B."/>
            <person name="Choi I.G."/>
            <person name="Park H."/>
            <person name="Plett J.M."/>
            <person name="Magnuson J."/>
            <person name="Spatafora J.W."/>
            <person name="Nagy L.G."/>
            <person name="Henrissat B."/>
            <person name="Grigoriev I.V."/>
            <person name="Yang Z.L."/>
            <person name="Xu J."/>
            <person name="Martin F.M."/>
        </authorList>
    </citation>
    <scope>NUCLEOTIDE SEQUENCE</scope>
    <source>
        <strain evidence="1">KUC20120723A-06</strain>
    </source>
</reference>
<accession>A0ACB8AWD1</accession>
<sequence>DDDELDFTDTQRNEVRILDGHIYSTTTCQINYTTYDVQQEQDTINPYMCNNIFVASRESEPDSHPYWYARVLGIFHARVLHTGKDFENRPPQTMEFLWIRWFGVVPGHLSGQGVARLPKVGFVPNSDPLAFGFLHPLLVIRACYLIPSFTDGRTTNLLRPGLSAGRKPGEADDWEAYYVNM</sequence>
<keyword evidence="2" id="KW-1185">Reference proteome</keyword>
<proteinExistence type="predicted"/>
<protein>
    <submittedName>
        <fullName evidence="1">Uncharacterized protein</fullName>
    </submittedName>
</protein>
<gene>
    <name evidence="1" type="ORF">BV22DRAFT_1026465</name>
</gene>
<name>A0ACB8AWD1_9AGAM</name>
<evidence type="ECO:0000313" key="1">
    <source>
        <dbReference type="EMBL" id="KAH7917363.1"/>
    </source>
</evidence>
<comment type="caution">
    <text evidence="1">The sequence shown here is derived from an EMBL/GenBank/DDBJ whole genome shotgun (WGS) entry which is preliminary data.</text>
</comment>